<evidence type="ECO:0000256" key="5">
    <source>
        <dbReference type="ARBA" id="ARBA00022771"/>
    </source>
</evidence>
<evidence type="ECO:0000313" key="10">
    <source>
        <dbReference type="EMBL" id="RKF63044.1"/>
    </source>
</evidence>
<comment type="similarity">
    <text evidence="2">Belongs to the ZC3H14 family.</text>
</comment>
<evidence type="ECO:0000256" key="3">
    <source>
        <dbReference type="ARBA" id="ARBA00022723"/>
    </source>
</evidence>
<dbReference type="InterPro" id="IPR043094">
    <property type="entry name" value="Nab2/ZC3H14_N_sf"/>
</dbReference>
<dbReference type="Proteomes" id="UP000286134">
    <property type="component" value="Unassembled WGS sequence"/>
</dbReference>
<feature type="domain" description="Nab2-like CCCH zinc finger" evidence="9">
    <location>
        <begin position="440"/>
        <end position="459"/>
    </location>
</feature>
<evidence type="ECO:0000256" key="4">
    <source>
        <dbReference type="ARBA" id="ARBA00022737"/>
    </source>
</evidence>
<dbReference type="PANTHER" id="PTHR14738:SF29">
    <property type="entry name" value="ZINC FINGER CCCH DOMAIN-CONTAINING PROTEIN 14"/>
    <property type="match status" value="1"/>
</dbReference>
<dbReference type="EMBL" id="MCFK01002834">
    <property type="protein sequence ID" value="RKF63044.1"/>
    <property type="molecule type" value="Genomic_DNA"/>
</dbReference>
<comment type="caution">
    <text evidence="10">The sequence shown here is derived from an EMBL/GenBank/DDBJ whole genome shotgun (WGS) entry which is preliminary data.</text>
</comment>
<dbReference type="FunFam" id="1.10.340.40:FF:000001">
    <property type="entry name" value="Nuclear polyadenylated RNA-binding protein nab2"/>
    <property type="match status" value="1"/>
</dbReference>
<evidence type="ECO:0000313" key="11">
    <source>
        <dbReference type="Proteomes" id="UP000286134"/>
    </source>
</evidence>
<reference evidence="10 11" key="1">
    <citation type="journal article" date="2018" name="BMC Genomics">
        <title>Comparative genome analyses reveal sequence features reflecting distinct modes of host-adaptation between dicot and monocot powdery mildew.</title>
        <authorList>
            <person name="Wu Y."/>
            <person name="Ma X."/>
            <person name="Pan Z."/>
            <person name="Kale S.D."/>
            <person name="Song Y."/>
            <person name="King H."/>
            <person name="Zhang Q."/>
            <person name="Presley C."/>
            <person name="Deng X."/>
            <person name="Wei C.I."/>
            <person name="Xiao S."/>
        </authorList>
    </citation>
    <scope>NUCLEOTIDE SEQUENCE [LARGE SCALE GENOMIC DNA]</scope>
    <source>
        <strain evidence="10">UMSG2</strain>
    </source>
</reference>
<evidence type="ECO:0000256" key="7">
    <source>
        <dbReference type="ARBA" id="ARBA00023242"/>
    </source>
</evidence>
<keyword evidence="4" id="KW-0677">Repeat</keyword>
<evidence type="ECO:0000256" key="1">
    <source>
        <dbReference type="ARBA" id="ARBA00004123"/>
    </source>
</evidence>
<keyword evidence="3" id="KW-0479">Metal-binding</keyword>
<dbReference type="FunFam" id="4.10.1000.30:FF:000002">
    <property type="entry name" value="Nuclear polyadenylated RNA-binding protein Nab2"/>
    <property type="match status" value="1"/>
</dbReference>
<sequence>MTVEVILETPLAQALNTAIQPKLIEVGWSAGDDATALSEYIILMLVNGKNQQQIASELAGDLLQLGPDDPGAREFAQWLFEQIEILDSQLNGGGKGAPAQDDMMISQADQIMSAQIRDSEMGDFHDNSSHVPTGPKSMRNGTIRGNGRDKRIMNHISKAMDRSHDSVLHRVRPQVGTERIGRGTPTGPRQQVGVSNRGGLRVQNTRMNTNSGSKGTFHVPHNGPASNIMKMGPQQQLELYAMLENQSRMMAQLIEAQGHLTGNANINAANVGLFPHQPPNGRSLFERAQPKPRGPNRAQKGLGNSYQSNTTNNDSSSVMDVEMIKEKKEIDPDNTTCKYNLSCTNKDCKFAHQSPAAPSGTNIDYKDTCTFGAACKNRKCTGKHPSPAQKIAHQTELDCKYFPNCTNPRCPFKHPVMPLCRNGAECITSDCMFTHVKIMCKFNPCLNPACTFKHIEGQKRGTFEDKVWTANIRGHVSERKFVQDDGPEELIVSGTSDRGGINQIKTELAT</sequence>
<proteinExistence type="inferred from homology"/>
<organism evidence="10 11">
    <name type="scientific">Erysiphe neolycopersici</name>
    <dbReference type="NCBI Taxonomy" id="212602"/>
    <lineage>
        <taxon>Eukaryota</taxon>
        <taxon>Fungi</taxon>
        <taxon>Dikarya</taxon>
        <taxon>Ascomycota</taxon>
        <taxon>Pezizomycotina</taxon>
        <taxon>Leotiomycetes</taxon>
        <taxon>Erysiphales</taxon>
        <taxon>Erysiphaceae</taxon>
        <taxon>Erysiphe</taxon>
    </lineage>
</organism>
<protein>
    <recommendedName>
        <fullName evidence="9">Nab2-like CCCH zinc finger domain-containing protein</fullName>
    </recommendedName>
</protein>
<dbReference type="Pfam" id="PF14608">
    <property type="entry name" value="zf-CCCH_2"/>
    <property type="match status" value="4"/>
</dbReference>
<dbReference type="OrthoDB" id="438553at2759"/>
<dbReference type="Gene3D" id="4.10.1000.40">
    <property type="match status" value="1"/>
</dbReference>
<keyword evidence="11" id="KW-1185">Reference proteome</keyword>
<dbReference type="InterPro" id="IPR055046">
    <property type="entry name" value="Nab2-like_Znf-CCCH"/>
</dbReference>
<dbReference type="Gene3D" id="4.10.1000.30">
    <property type="match status" value="1"/>
</dbReference>
<evidence type="ECO:0000259" key="9">
    <source>
        <dbReference type="Pfam" id="PF22683"/>
    </source>
</evidence>
<name>A0A420I033_9PEZI</name>
<dbReference type="Gene3D" id="1.10.340.40">
    <property type="entry name" value="Nuclear abundant poly(A) RNA-bind protein 2, N-terminal domain"/>
    <property type="match status" value="1"/>
</dbReference>
<accession>A0A420I033</accession>
<dbReference type="GO" id="GO:0008270">
    <property type="term" value="F:zinc ion binding"/>
    <property type="evidence" value="ECO:0007669"/>
    <property type="project" value="UniProtKB-KW"/>
</dbReference>
<feature type="region of interest" description="Disordered" evidence="8">
    <location>
        <begin position="126"/>
        <end position="148"/>
    </location>
</feature>
<dbReference type="STRING" id="212602.A0A420I033"/>
<keyword evidence="6" id="KW-0862">Zinc</keyword>
<feature type="compositionally biased region" description="Polar residues" evidence="8">
    <location>
        <begin position="302"/>
        <end position="318"/>
    </location>
</feature>
<dbReference type="FunFam" id="4.10.1000.40:FF:000002">
    <property type="entry name" value="Nuclear polyadenylated RNA-binding protein Nab2"/>
    <property type="match status" value="1"/>
</dbReference>
<evidence type="ECO:0000256" key="6">
    <source>
        <dbReference type="ARBA" id="ARBA00022833"/>
    </source>
</evidence>
<gene>
    <name evidence="10" type="ORF">OnM2_028067</name>
</gene>
<dbReference type="AlphaFoldDB" id="A0A420I033"/>
<keyword evidence="5" id="KW-0863">Zinc-finger</keyword>
<evidence type="ECO:0000256" key="8">
    <source>
        <dbReference type="SAM" id="MobiDB-lite"/>
    </source>
</evidence>
<evidence type="ECO:0000256" key="2">
    <source>
        <dbReference type="ARBA" id="ARBA00008423"/>
    </source>
</evidence>
<feature type="region of interest" description="Disordered" evidence="8">
    <location>
        <begin position="272"/>
        <end position="318"/>
    </location>
</feature>
<dbReference type="GO" id="GO:0008143">
    <property type="term" value="F:poly(A) binding"/>
    <property type="evidence" value="ECO:0007669"/>
    <property type="project" value="InterPro"/>
</dbReference>
<dbReference type="GO" id="GO:0005737">
    <property type="term" value="C:cytoplasm"/>
    <property type="evidence" value="ECO:0007669"/>
    <property type="project" value="TreeGrafter"/>
</dbReference>
<dbReference type="GO" id="GO:0005634">
    <property type="term" value="C:nucleus"/>
    <property type="evidence" value="ECO:0007669"/>
    <property type="project" value="UniProtKB-SubCell"/>
</dbReference>
<comment type="subcellular location">
    <subcellularLocation>
        <location evidence="1">Nucleus</location>
    </subcellularLocation>
</comment>
<dbReference type="GO" id="GO:0043488">
    <property type="term" value="P:regulation of mRNA stability"/>
    <property type="evidence" value="ECO:0007669"/>
    <property type="project" value="InterPro"/>
</dbReference>
<dbReference type="PANTHER" id="PTHR14738">
    <property type="entry name" value="ZINC FINGER CCCH DOMAIN-CONTAINING PROTEIN 14"/>
    <property type="match status" value="1"/>
</dbReference>
<dbReference type="InterPro" id="IPR040366">
    <property type="entry name" value="Nab2/ZC3H14"/>
</dbReference>
<dbReference type="Pfam" id="PF22683">
    <property type="entry name" value="Nab2-like_zf-CCCH"/>
    <property type="match status" value="1"/>
</dbReference>
<keyword evidence="7" id="KW-0539">Nucleus</keyword>